<dbReference type="Proteomes" id="UP000484015">
    <property type="component" value="Unassembled WGS sequence"/>
</dbReference>
<keyword evidence="4" id="KW-0574">Periplasm</keyword>
<dbReference type="SUPFAM" id="SSF55166">
    <property type="entry name" value="Hedgehog/DD-peptidase"/>
    <property type="match status" value="1"/>
</dbReference>
<keyword evidence="2" id="KW-0479">Metal-binding</keyword>
<keyword evidence="5" id="KW-0378">Hydrolase</keyword>
<dbReference type="InterPro" id="IPR005073">
    <property type="entry name" value="Peptidase_M74"/>
</dbReference>
<dbReference type="AlphaFoldDB" id="A0A6L6Q769"/>
<evidence type="ECO:0000256" key="1">
    <source>
        <dbReference type="ARBA" id="ARBA00022670"/>
    </source>
</evidence>
<evidence type="ECO:0000256" key="7">
    <source>
        <dbReference type="ARBA" id="ARBA00023049"/>
    </source>
</evidence>
<dbReference type="OrthoDB" id="8756136at2"/>
<dbReference type="EMBL" id="WNLA01000019">
    <property type="protein sequence ID" value="MTW04982.1"/>
    <property type="molecule type" value="Genomic_DNA"/>
</dbReference>
<evidence type="ECO:0000256" key="5">
    <source>
        <dbReference type="ARBA" id="ARBA00022801"/>
    </source>
</evidence>
<evidence type="ECO:0000313" key="8">
    <source>
        <dbReference type="EMBL" id="MTW04982.1"/>
    </source>
</evidence>
<evidence type="ECO:0000256" key="6">
    <source>
        <dbReference type="ARBA" id="ARBA00022833"/>
    </source>
</evidence>
<evidence type="ECO:0000256" key="3">
    <source>
        <dbReference type="ARBA" id="ARBA00022729"/>
    </source>
</evidence>
<keyword evidence="7" id="KW-0482">Metalloprotease</keyword>
<dbReference type="GO" id="GO:0008237">
    <property type="term" value="F:metallopeptidase activity"/>
    <property type="evidence" value="ECO:0007669"/>
    <property type="project" value="UniProtKB-KW"/>
</dbReference>
<sequence>MTQIIQPHDSRGFVMIPQAPEDAGYYVYGEPGAGVNQYVHPQMLSLIFAVERAWQGIDSRKFGVGDISSAGGPKMGGHDSHRRGVEVDIRPLRKDGKEIGCVYQDDAYDRAGTEKLIKLFRSCSASPLLIFFNDVKIPGVRPLKKHDNHFHVQF</sequence>
<dbReference type="Pfam" id="PF03411">
    <property type="entry name" value="Peptidase_M74"/>
    <property type="match status" value="1"/>
</dbReference>
<dbReference type="GO" id="GO:0004252">
    <property type="term" value="F:serine-type endopeptidase activity"/>
    <property type="evidence" value="ECO:0007669"/>
    <property type="project" value="InterPro"/>
</dbReference>
<dbReference type="GO" id="GO:0006508">
    <property type="term" value="P:proteolysis"/>
    <property type="evidence" value="ECO:0007669"/>
    <property type="project" value="UniProtKB-KW"/>
</dbReference>
<dbReference type="Gene3D" id="3.30.1380.10">
    <property type="match status" value="1"/>
</dbReference>
<name>A0A6L6Q769_9BURK</name>
<evidence type="ECO:0000256" key="4">
    <source>
        <dbReference type="ARBA" id="ARBA00022764"/>
    </source>
</evidence>
<proteinExistence type="predicted"/>
<evidence type="ECO:0008006" key="10">
    <source>
        <dbReference type="Google" id="ProtNLM"/>
    </source>
</evidence>
<comment type="caution">
    <text evidence="8">The sequence shown here is derived from an EMBL/GenBank/DDBJ whole genome shotgun (WGS) entry which is preliminary data.</text>
</comment>
<dbReference type="GO" id="GO:0030288">
    <property type="term" value="C:outer membrane-bounded periplasmic space"/>
    <property type="evidence" value="ECO:0007669"/>
    <property type="project" value="InterPro"/>
</dbReference>
<evidence type="ECO:0000256" key="2">
    <source>
        <dbReference type="ARBA" id="ARBA00022723"/>
    </source>
</evidence>
<keyword evidence="9" id="KW-1185">Reference proteome</keyword>
<accession>A0A6L6Q769</accession>
<dbReference type="RefSeq" id="WP_155441332.1">
    <property type="nucleotide sequence ID" value="NZ_WNLA01000019.1"/>
</dbReference>
<gene>
    <name evidence="8" type="ORF">GM668_23170</name>
</gene>
<dbReference type="GO" id="GO:0046872">
    <property type="term" value="F:metal ion binding"/>
    <property type="evidence" value="ECO:0007669"/>
    <property type="project" value="UniProtKB-KW"/>
</dbReference>
<keyword evidence="6" id="KW-0862">Zinc</keyword>
<organism evidence="8 9">
    <name type="scientific">Pseudoduganella ginsengisoli</name>
    <dbReference type="NCBI Taxonomy" id="1462440"/>
    <lineage>
        <taxon>Bacteria</taxon>
        <taxon>Pseudomonadati</taxon>
        <taxon>Pseudomonadota</taxon>
        <taxon>Betaproteobacteria</taxon>
        <taxon>Burkholderiales</taxon>
        <taxon>Oxalobacteraceae</taxon>
        <taxon>Telluria group</taxon>
        <taxon>Pseudoduganella</taxon>
    </lineage>
</organism>
<protein>
    <recommendedName>
        <fullName evidence="10">Penicillin-insensitive murein endopeptidase</fullName>
    </recommendedName>
</protein>
<dbReference type="InterPro" id="IPR009045">
    <property type="entry name" value="Zn_M74/Hedgehog-like"/>
</dbReference>
<reference evidence="8 9" key="1">
    <citation type="submission" date="2019-11" db="EMBL/GenBank/DDBJ databases">
        <title>Type strains purchased from KCTC, JCM and DSMZ.</title>
        <authorList>
            <person name="Lu H."/>
        </authorList>
    </citation>
    <scope>NUCLEOTIDE SEQUENCE [LARGE SCALE GENOMIC DNA]</scope>
    <source>
        <strain evidence="8 9">KCTC 42409</strain>
    </source>
</reference>
<keyword evidence="1" id="KW-0645">Protease</keyword>
<evidence type="ECO:0000313" key="9">
    <source>
        <dbReference type="Proteomes" id="UP000484015"/>
    </source>
</evidence>
<keyword evidence="3" id="KW-0732">Signal</keyword>